<dbReference type="FunFam" id="1.20.1640.10:FF:000004">
    <property type="entry name" value="Protein translocase subunit SecD"/>
    <property type="match status" value="1"/>
</dbReference>
<keyword evidence="8 9" id="KW-0472">Membrane</keyword>
<dbReference type="Gene3D" id="3.30.70.3220">
    <property type="match status" value="1"/>
</dbReference>
<keyword evidence="12" id="KW-1185">Reference proteome</keyword>
<dbReference type="NCBIfam" id="NF009585">
    <property type="entry name" value="PRK13024.1-5"/>
    <property type="match status" value="1"/>
</dbReference>
<feature type="transmembrane region" description="Helical" evidence="9">
    <location>
        <begin position="853"/>
        <end position="875"/>
    </location>
</feature>
<dbReference type="GO" id="GO:0005886">
    <property type="term" value="C:plasma membrane"/>
    <property type="evidence" value="ECO:0007669"/>
    <property type="project" value="UniProtKB-SubCell"/>
</dbReference>
<feature type="transmembrane region" description="Helical" evidence="9">
    <location>
        <begin position="645"/>
        <end position="665"/>
    </location>
</feature>
<feature type="transmembrane region" description="Helical" evidence="9">
    <location>
        <begin position="575"/>
        <end position="596"/>
    </location>
</feature>
<dbReference type="Pfam" id="PF22599">
    <property type="entry name" value="SecDF_P1_head"/>
    <property type="match status" value="1"/>
</dbReference>
<evidence type="ECO:0000256" key="3">
    <source>
        <dbReference type="ARBA" id="ARBA00022475"/>
    </source>
</evidence>
<comment type="subcellular location">
    <subcellularLocation>
        <location evidence="1 9">Cell membrane</location>
        <topology evidence="1 9">Multi-pass membrane protein</topology>
    </subcellularLocation>
</comment>
<dbReference type="NCBIfam" id="TIGR01129">
    <property type="entry name" value="secD"/>
    <property type="match status" value="1"/>
</dbReference>
<dbReference type="InterPro" id="IPR022646">
    <property type="entry name" value="SecD/SecF_CS"/>
</dbReference>
<dbReference type="Pfam" id="PF02355">
    <property type="entry name" value="SecD_SecF_C"/>
    <property type="match status" value="2"/>
</dbReference>
<name>A0A120MZ78_9SPHI</name>
<protein>
    <recommendedName>
        <fullName evidence="9 10">Multifunctional fusion protein</fullName>
    </recommendedName>
    <domain>
        <recommendedName>
            <fullName evidence="9">Protein translocase subunit SecD</fullName>
        </recommendedName>
    </domain>
    <domain>
        <recommendedName>
            <fullName evidence="10">Protein-export membrane protein SecF</fullName>
        </recommendedName>
    </domain>
</protein>
<dbReference type="InterPro" id="IPR054384">
    <property type="entry name" value="SecDF_P1_head"/>
</dbReference>
<keyword evidence="4 9" id="KW-0812">Transmembrane</keyword>
<dbReference type="Gene3D" id="1.20.1640.10">
    <property type="entry name" value="Multidrug efflux transporter AcrB transmembrane domain"/>
    <property type="match status" value="2"/>
</dbReference>
<dbReference type="InterPro" id="IPR022645">
    <property type="entry name" value="SecD/SecF_bac"/>
</dbReference>
<evidence type="ECO:0000256" key="5">
    <source>
        <dbReference type="ARBA" id="ARBA00022927"/>
    </source>
</evidence>
<dbReference type="PRINTS" id="PR01755">
    <property type="entry name" value="SECFTRNLCASE"/>
</dbReference>
<feature type="transmembrane region" description="Helical" evidence="9">
    <location>
        <begin position="941"/>
        <end position="959"/>
    </location>
</feature>
<comment type="similarity">
    <text evidence="10">Belongs to the SecD/SecF family. SecF subfamily.</text>
</comment>
<evidence type="ECO:0000256" key="4">
    <source>
        <dbReference type="ARBA" id="ARBA00022692"/>
    </source>
</evidence>
<dbReference type="Pfam" id="PF07549">
    <property type="entry name" value="Sec_GG"/>
    <property type="match status" value="1"/>
</dbReference>
<dbReference type="Gene3D" id="3.30.1360.200">
    <property type="match status" value="1"/>
</dbReference>
<dbReference type="NCBIfam" id="TIGR00966">
    <property type="entry name" value="transloc_SecF"/>
    <property type="match status" value="1"/>
</dbReference>
<evidence type="ECO:0000313" key="11">
    <source>
        <dbReference type="EMBL" id="BAU55271.1"/>
    </source>
</evidence>
<dbReference type="InterPro" id="IPR005665">
    <property type="entry name" value="SecF_bac"/>
</dbReference>
<feature type="transmembrane region" description="Helical" evidence="9">
    <location>
        <begin position="617"/>
        <end position="639"/>
    </location>
</feature>
<dbReference type="GO" id="GO:0065002">
    <property type="term" value="P:intracellular protein transmembrane transport"/>
    <property type="evidence" value="ECO:0007669"/>
    <property type="project" value="UniProtKB-UniRule"/>
</dbReference>
<keyword evidence="7 9" id="KW-0811">Translocation</keyword>
<evidence type="ECO:0000256" key="7">
    <source>
        <dbReference type="ARBA" id="ARBA00023010"/>
    </source>
</evidence>
<proteinExistence type="inferred from homology"/>
<dbReference type="InterPro" id="IPR022813">
    <property type="entry name" value="SecD/SecF_arch_bac"/>
</dbReference>
<dbReference type="GO" id="GO:0015450">
    <property type="term" value="F:protein-transporting ATPase activity"/>
    <property type="evidence" value="ECO:0007669"/>
    <property type="project" value="InterPro"/>
</dbReference>
<feature type="transmembrane region" description="Helical" evidence="9">
    <location>
        <begin position="829"/>
        <end position="846"/>
    </location>
</feature>
<reference evidence="11 12" key="1">
    <citation type="submission" date="2015-12" db="EMBL/GenBank/DDBJ databases">
        <title>Genome sequence of Mucilaginibacter gotjawali.</title>
        <authorList>
            <person name="Lee J.S."/>
            <person name="Lee K.C."/>
            <person name="Kim K.K."/>
            <person name="Lee B.W."/>
        </authorList>
    </citation>
    <scope>NUCLEOTIDE SEQUENCE [LARGE SCALE GENOMIC DNA]</scope>
    <source>
        <strain evidence="11 12">SA3-7</strain>
    </source>
</reference>
<feature type="transmembrane region" description="Helical" evidence="9">
    <location>
        <begin position="965"/>
        <end position="989"/>
    </location>
</feature>
<dbReference type="OrthoDB" id="9805019at2"/>
<dbReference type="PANTHER" id="PTHR30081">
    <property type="entry name" value="PROTEIN-EXPORT MEMBRANE PROTEIN SEC"/>
    <property type="match status" value="1"/>
</dbReference>
<evidence type="ECO:0000313" key="12">
    <source>
        <dbReference type="Proteomes" id="UP000218263"/>
    </source>
</evidence>
<dbReference type="InterPro" id="IPR055344">
    <property type="entry name" value="SecD_SecF_C_bact"/>
</dbReference>
<evidence type="ECO:0000256" key="2">
    <source>
        <dbReference type="ARBA" id="ARBA00022448"/>
    </source>
</evidence>
<comment type="subunit">
    <text evidence="10">Forms a complex with SecD. Part of the essential Sec protein translocation apparatus which comprises SecA, SecYEG and auxiliary proteins SecDF. Other proteins may also be involved.</text>
</comment>
<dbReference type="Proteomes" id="UP000218263">
    <property type="component" value="Chromosome"/>
</dbReference>
<dbReference type="EMBL" id="AP017313">
    <property type="protein sequence ID" value="BAU55271.1"/>
    <property type="molecule type" value="Genomic_DNA"/>
</dbReference>
<dbReference type="InterPro" id="IPR048631">
    <property type="entry name" value="SecD_1st"/>
</dbReference>
<keyword evidence="5 9" id="KW-0653">Protein transport</keyword>
<dbReference type="HAMAP" id="MF_01463_B">
    <property type="entry name" value="SecD_B"/>
    <property type="match status" value="1"/>
</dbReference>
<dbReference type="PANTHER" id="PTHR30081:SF1">
    <property type="entry name" value="PROTEIN TRANSLOCASE SUBUNIT SECD"/>
    <property type="match status" value="1"/>
</dbReference>
<dbReference type="GO" id="GO:0043952">
    <property type="term" value="P:protein transport by the Sec complex"/>
    <property type="evidence" value="ECO:0007669"/>
    <property type="project" value="UniProtKB-UniRule"/>
</dbReference>
<keyword evidence="2 9" id="KW-0813">Transport</keyword>
<evidence type="ECO:0000256" key="1">
    <source>
        <dbReference type="ARBA" id="ARBA00004651"/>
    </source>
</evidence>
<evidence type="ECO:0000256" key="8">
    <source>
        <dbReference type="ARBA" id="ARBA00023136"/>
    </source>
</evidence>
<dbReference type="Pfam" id="PF21760">
    <property type="entry name" value="SecD_1st"/>
    <property type="match status" value="1"/>
</dbReference>
<keyword evidence="3 9" id="KW-1003">Cell membrane</keyword>
<feature type="transmembrane region" description="Helical" evidence="9">
    <location>
        <begin position="548"/>
        <end position="569"/>
    </location>
</feature>
<accession>A0A120MZ78</accession>
<evidence type="ECO:0000256" key="6">
    <source>
        <dbReference type="ARBA" id="ARBA00022989"/>
    </source>
</evidence>
<evidence type="ECO:0000256" key="9">
    <source>
        <dbReference type="HAMAP-Rule" id="MF_01463"/>
    </source>
</evidence>
<gene>
    <name evidence="9" type="primary">secD</name>
    <name evidence="10" type="synonym">secF</name>
    <name evidence="11" type="ORF">MgSA37_03452</name>
</gene>
<feature type="transmembrane region" description="Helical" evidence="9">
    <location>
        <begin position="887"/>
        <end position="908"/>
    </location>
</feature>
<dbReference type="RefSeq" id="WP_096353516.1">
    <property type="nucleotide sequence ID" value="NZ_AP017313.1"/>
</dbReference>
<comment type="similarity">
    <text evidence="9">Belongs to the SecD/SecF family. SecD subfamily.</text>
</comment>
<dbReference type="GO" id="GO:0006605">
    <property type="term" value="P:protein targeting"/>
    <property type="evidence" value="ECO:0007669"/>
    <property type="project" value="UniProtKB-UniRule"/>
</dbReference>
<evidence type="ECO:0000256" key="10">
    <source>
        <dbReference type="HAMAP-Rule" id="MF_01464"/>
    </source>
</evidence>
<feature type="transmembrane region" description="Helical" evidence="9">
    <location>
        <begin position="704"/>
        <end position="724"/>
    </location>
</feature>
<dbReference type="SUPFAM" id="SSF82866">
    <property type="entry name" value="Multidrug efflux transporter AcrB transmembrane domain"/>
    <property type="match status" value="2"/>
</dbReference>
<keyword evidence="6 9" id="KW-1133">Transmembrane helix</keyword>
<sequence>MQGKGVVKFFAILLAIVCLYQLSFTWVAHKVKDDAKVYAKGDTTKEKAYLDSIATQPVYPILKHDYQYVSQRALALGLDLEGGMSVTMQISLDELVKKLSNDNTDVYFNQAIAQANKDIITSQTDYITLFVSDYEKINPQGKLATIFSTKDNQDRIKFNATNSEVETYLKDNAKSAVTQSFTILNTRIDQFGVANANIQQTSADRILIELPGVKEPERVRKLLSGTAKMEFYQTYDNSQVTPLLSNLNSIIAAENKASKKDTAKTAAAAKTDTTKKLASAKADTTKEKGALALLNKVQKSGAKDTSSLSSKTKGSDLYPLFDVLKPMMYQGQNGQTEIAPGPVVGRADVKDTAKVDKYLRSVAVKSAIPQSMKFLWGVKPMAKTKTFELYAVKLVGANNGPVLTGEVITDAFKDVDQKGSPEVRMIMNSDGAEKWSEITTEACKDPNNHQSIAIVLDDNVYSAPRVDNPIPGGVSSISGNFTTEEAGDLANVLKAGRLPAPAHIVAEAVVGPSLGKEAVNAGLLSNIVGLLVVMVFMIAYYNRAGTVAVVAVLINIFFLMGVLTSLGAVLTMPGVAGIVLTFGLSVDANVLIYERVREELALGKSLKIAVADGFKHALSSILDSNISTFLTGLILYVFGTGTIQGFAITLMIGIITSLFCSLLISRIILEYMIEKGWDVKFSNPWSSHTFKNANYAFVKNRFKYYIFSGSFILLGIGSMVTRGFNYGVDFVGGRTYVIRFDDKNVGVEQVRTIIDKNFGSGNEVKTFGSDISVTTKYDINDNAPDADAKVETAVIKALDSTPQTHITAANIRSQQKVAPTIANGLKKSATLTVLFAIIIISGYIFIRFRKWQFSLGAMIATAHDALMVLSFFSIFKDVLPFSLDIDQSFIAAILTVIGYSINDTVVVFDRIREFLNLHHAKTDDPKAVINDAINNTLSRTIITALTVLMILLVLFIFGGDVIRGFSFALLIGVCFGTYSSICVATPVIIDFGKKDLR</sequence>
<comment type="subunit">
    <text evidence="9">Forms a complex with SecF. Part of the essential Sec protein translocation apparatus which comprises SecA, SecYEG and auxiliary proteins SecDF. Other proteins may also be involved.</text>
</comment>
<feature type="transmembrane region" description="Helical" evidence="9">
    <location>
        <begin position="523"/>
        <end position="541"/>
    </location>
</feature>
<dbReference type="HAMAP" id="MF_01464_B">
    <property type="entry name" value="SecF_B"/>
    <property type="match status" value="1"/>
</dbReference>
<dbReference type="KEGG" id="mgot:MgSA37_03452"/>
<organism evidence="11 12">
    <name type="scientific">Mucilaginibacter gotjawali</name>
    <dbReference type="NCBI Taxonomy" id="1550579"/>
    <lineage>
        <taxon>Bacteria</taxon>
        <taxon>Pseudomonadati</taxon>
        <taxon>Bacteroidota</taxon>
        <taxon>Sphingobacteriia</taxon>
        <taxon>Sphingobacteriales</taxon>
        <taxon>Sphingobacteriaceae</taxon>
        <taxon>Mucilaginibacter</taxon>
    </lineage>
</organism>
<dbReference type="AlphaFoldDB" id="A0A120MZ78"/>
<dbReference type="InterPro" id="IPR005791">
    <property type="entry name" value="SecD"/>
</dbReference>
<comment type="function">
    <text evidence="9">Part of the Sec protein translocase complex. Interacts with the SecYEG preprotein conducting channel. SecDF uses the proton motive force (PMF) to complete protein translocation after the ATP-dependent function of SecA.</text>
</comment>
<comment type="caution">
    <text evidence="9">Lacks conserved residue(s) required for the propagation of feature annotation.</text>
</comment>
<dbReference type="InterPro" id="IPR048634">
    <property type="entry name" value="SecD_SecF_C"/>
</dbReference>
<dbReference type="NCBIfam" id="TIGR00916">
    <property type="entry name" value="2A0604s01"/>
    <property type="match status" value="1"/>
</dbReference>